<dbReference type="EMBL" id="CAFE01000268">
    <property type="protein sequence ID" value="CCD40953.1"/>
    <property type="molecule type" value="Genomic_DNA"/>
</dbReference>
<dbReference type="Proteomes" id="UP000003511">
    <property type="component" value="Unassembled WGS sequence"/>
</dbReference>
<keyword evidence="2" id="KW-1185">Reference proteome</keyword>
<name>U3UB37_9BURK</name>
<dbReference type="AlphaFoldDB" id="U3UB37"/>
<accession>U3UB37</accession>
<dbReference type="STRING" id="1055526.BKIR_c83_0842"/>
<reference evidence="1 2" key="1">
    <citation type="submission" date="2011-09" db="EMBL/GenBank/DDBJ databases">
        <authorList>
            <person name="Carlier A."/>
        </authorList>
    </citation>
    <scope>NUCLEOTIDE SEQUENCE [LARGE SCALE GENOMIC DNA]</scope>
    <source>
        <strain evidence="1 2">UZHbot1</strain>
    </source>
</reference>
<organism evidence="1 2">
    <name type="scientific">Candidatus Paraburkholderia kirkii UZHbot1</name>
    <dbReference type="NCBI Taxonomy" id="1055526"/>
    <lineage>
        <taxon>Bacteria</taxon>
        <taxon>Pseudomonadati</taxon>
        <taxon>Pseudomonadota</taxon>
        <taxon>Betaproteobacteria</taxon>
        <taxon>Burkholderiales</taxon>
        <taxon>Burkholderiaceae</taxon>
        <taxon>Paraburkholderia</taxon>
    </lineage>
</organism>
<protein>
    <submittedName>
        <fullName evidence="1">WGS project CAFE00000000 data, contig bkir_c83</fullName>
    </submittedName>
</protein>
<dbReference type="HOGENOM" id="CLU_1709865_0_0_4"/>
<comment type="caution">
    <text evidence="1">The sequence shown here is derived from an EMBL/GenBank/DDBJ whole genome shotgun (WGS) entry which is preliminary data.</text>
</comment>
<reference evidence="1 2" key="2">
    <citation type="submission" date="2011-10" db="EMBL/GenBank/DDBJ databases">
        <title>Draft genome sequence of Candidatus Burkholderia kirkii.</title>
        <authorList>
            <person name="Carlier A.L."/>
            <person name="Eberl L."/>
        </authorList>
    </citation>
    <scope>NUCLEOTIDE SEQUENCE [LARGE SCALE GENOMIC DNA]</scope>
    <source>
        <strain evidence="1 2">UZHbot1</strain>
    </source>
</reference>
<proteinExistence type="predicted"/>
<gene>
    <name evidence="1" type="ORF">BKIR_c83_0842</name>
</gene>
<sequence>MGERYTERYTVRNTVFESGERFPMLVDVCTGVPLFEPTVFALTEFRERNRASATIVAGAARAQGVPAFLRQVSNRPDRAHAGRPAARVGRADALVQLCRLPMSDIEAQVDAAWPGLRSFPSKITGPGQTQVFLKSPGIPLACELGISGSSPVG</sequence>
<dbReference type="BioCyc" id="CBUR1055526:G10QW-947-MONOMER"/>
<evidence type="ECO:0000313" key="2">
    <source>
        <dbReference type="Proteomes" id="UP000003511"/>
    </source>
</evidence>
<evidence type="ECO:0000313" key="1">
    <source>
        <dbReference type="EMBL" id="CCD40953.1"/>
    </source>
</evidence>